<evidence type="ECO:0000313" key="10">
    <source>
        <dbReference type="EMBL" id="THC95777.1"/>
    </source>
</evidence>
<name>A0A4S3JM25_9EURO</name>
<dbReference type="InterPro" id="IPR036396">
    <property type="entry name" value="Cyt_P450_sf"/>
</dbReference>
<dbReference type="Proteomes" id="UP000308092">
    <property type="component" value="Unassembled WGS sequence"/>
</dbReference>
<dbReference type="SUPFAM" id="SSF48264">
    <property type="entry name" value="Cytochrome P450"/>
    <property type="match status" value="1"/>
</dbReference>
<dbReference type="PANTHER" id="PTHR24282:SF211">
    <property type="entry name" value="CYTOCHROME P450-RELATED"/>
    <property type="match status" value="1"/>
</dbReference>
<evidence type="ECO:0000256" key="4">
    <source>
        <dbReference type="ARBA" id="ARBA00022723"/>
    </source>
</evidence>
<keyword evidence="4" id="KW-0479">Metal-binding</keyword>
<proteinExistence type="predicted"/>
<evidence type="ECO:0000313" key="12">
    <source>
        <dbReference type="Proteomes" id="UP000324241"/>
    </source>
</evidence>
<dbReference type="EMBL" id="QUQM01000004">
    <property type="protein sequence ID" value="KAA8647236.1"/>
    <property type="molecule type" value="Genomic_DNA"/>
</dbReference>
<dbReference type="Proteomes" id="UP000324241">
    <property type="component" value="Unassembled WGS sequence"/>
</dbReference>
<evidence type="ECO:0000256" key="1">
    <source>
        <dbReference type="ARBA" id="ARBA00004370"/>
    </source>
</evidence>
<dbReference type="STRING" id="1220188.A0A4S3JM25"/>
<evidence type="ECO:0000313" key="9">
    <source>
        <dbReference type="EMBL" id="KAA8647236.1"/>
    </source>
</evidence>
<evidence type="ECO:0000256" key="2">
    <source>
        <dbReference type="ARBA" id="ARBA00022617"/>
    </source>
</evidence>
<keyword evidence="3" id="KW-0812">Transmembrane</keyword>
<sequence length="295" mass="33841">MLALKPTQWANVLAVIRKATRTWLDAPVPSNDYKLYIPLTCMIQSLTLRLVLATLFDMEEHALGIHDFPLMQLADAINETWVSSKKPGKVLPFEENQCLQDSLHEIFPDIDLMNPKMNPLNMILPGFETMWRVVFRMFIEIGFTSGQRNPQWKDILTAFARKPTRAQFIAKENDFQISAEYLVKEALRLYPPTRRIHRAFQTDNSIRRRYFAADIEGCHLDKVIWGSDALRFNPARWAKLTIFQEMAYMPFGGKPFECPAKQFFGPMAIGLLVGSVLSELGGSWTLKIGGEEVKR</sequence>
<keyword evidence="2" id="KW-0349">Heme</keyword>
<dbReference type="GO" id="GO:0016020">
    <property type="term" value="C:membrane"/>
    <property type="evidence" value="ECO:0007669"/>
    <property type="project" value="UniProtKB-SubCell"/>
</dbReference>
<dbReference type="InterPro" id="IPR001128">
    <property type="entry name" value="Cyt_P450"/>
</dbReference>
<dbReference type="OrthoDB" id="10029320at2759"/>
<keyword evidence="6" id="KW-0560">Oxidoreductase</keyword>
<dbReference type="GO" id="GO:0020037">
    <property type="term" value="F:heme binding"/>
    <property type="evidence" value="ECO:0007669"/>
    <property type="project" value="InterPro"/>
</dbReference>
<gene>
    <name evidence="9" type="ORF">ATNIH1004_005926</name>
    <name evidence="10" type="ORF">EYZ11_004730</name>
</gene>
<comment type="subcellular location">
    <subcellularLocation>
        <location evidence="1">Membrane</location>
    </subcellularLocation>
</comment>
<evidence type="ECO:0000256" key="5">
    <source>
        <dbReference type="ARBA" id="ARBA00022989"/>
    </source>
</evidence>
<keyword evidence="5" id="KW-1133">Transmembrane helix</keyword>
<dbReference type="GeneID" id="54328628"/>
<keyword evidence="7" id="KW-0408">Iron</keyword>
<comment type="caution">
    <text evidence="10">The sequence shown here is derived from an EMBL/GenBank/DDBJ whole genome shotgun (WGS) entry which is preliminary data.</text>
</comment>
<dbReference type="EMBL" id="SOSA01000142">
    <property type="protein sequence ID" value="THC95777.1"/>
    <property type="molecule type" value="Genomic_DNA"/>
</dbReference>
<dbReference type="VEuPathDB" id="FungiDB:EYZ11_004730"/>
<organism evidence="10 11">
    <name type="scientific">Aspergillus tanneri</name>
    <dbReference type="NCBI Taxonomy" id="1220188"/>
    <lineage>
        <taxon>Eukaryota</taxon>
        <taxon>Fungi</taxon>
        <taxon>Dikarya</taxon>
        <taxon>Ascomycota</taxon>
        <taxon>Pezizomycotina</taxon>
        <taxon>Eurotiomycetes</taxon>
        <taxon>Eurotiomycetidae</taxon>
        <taxon>Eurotiales</taxon>
        <taxon>Aspergillaceae</taxon>
        <taxon>Aspergillus</taxon>
        <taxon>Aspergillus subgen. Circumdati</taxon>
    </lineage>
</organism>
<dbReference type="Gene3D" id="1.10.630.10">
    <property type="entry name" value="Cytochrome P450"/>
    <property type="match status" value="1"/>
</dbReference>
<keyword evidence="11" id="KW-1185">Reference proteome</keyword>
<reference evidence="10 11" key="1">
    <citation type="submission" date="2019-03" db="EMBL/GenBank/DDBJ databases">
        <title>The genome sequence of a newly discovered highly antifungal drug resistant Aspergillus species, Aspergillus tanneri NIH 1004.</title>
        <authorList>
            <person name="Mounaud S."/>
            <person name="Singh I."/>
            <person name="Joardar V."/>
            <person name="Pakala S."/>
            <person name="Pakala S."/>
            <person name="Venepally P."/>
            <person name="Hoover J."/>
            <person name="Nierman W."/>
            <person name="Chung J."/>
            <person name="Losada L."/>
        </authorList>
    </citation>
    <scope>NUCLEOTIDE SEQUENCE [LARGE SCALE GENOMIC DNA]</scope>
    <source>
        <strain evidence="10 11">NIH1004</strain>
    </source>
</reference>
<dbReference type="InterPro" id="IPR050665">
    <property type="entry name" value="Cytochrome_P450_Monooxygen"/>
</dbReference>
<evidence type="ECO:0000256" key="6">
    <source>
        <dbReference type="ARBA" id="ARBA00023002"/>
    </source>
</evidence>
<evidence type="ECO:0000256" key="8">
    <source>
        <dbReference type="ARBA" id="ARBA00023136"/>
    </source>
</evidence>
<evidence type="ECO:0008006" key="13">
    <source>
        <dbReference type="Google" id="ProtNLM"/>
    </source>
</evidence>
<dbReference type="GO" id="GO:0004497">
    <property type="term" value="F:monooxygenase activity"/>
    <property type="evidence" value="ECO:0007669"/>
    <property type="project" value="InterPro"/>
</dbReference>
<dbReference type="RefSeq" id="XP_033426597.1">
    <property type="nucleotide sequence ID" value="XM_033570565.1"/>
</dbReference>
<dbReference type="GO" id="GO:0016705">
    <property type="term" value="F:oxidoreductase activity, acting on paired donors, with incorporation or reduction of molecular oxygen"/>
    <property type="evidence" value="ECO:0007669"/>
    <property type="project" value="InterPro"/>
</dbReference>
<reference evidence="9 12" key="2">
    <citation type="submission" date="2019-08" db="EMBL/GenBank/DDBJ databases">
        <title>The genome sequence of a newly discovered highly antifungal drug resistant Aspergillus species, Aspergillus tanneri NIH 1004.</title>
        <authorList>
            <person name="Mounaud S."/>
            <person name="Singh I."/>
            <person name="Joardar V."/>
            <person name="Pakala S."/>
            <person name="Pakala S."/>
            <person name="Venepally P."/>
            <person name="Chung J.K."/>
            <person name="Losada L."/>
            <person name="Nierman W.C."/>
        </authorList>
    </citation>
    <scope>NUCLEOTIDE SEQUENCE [LARGE SCALE GENOMIC DNA]</scope>
    <source>
        <strain evidence="9 12">NIH1004</strain>
    </source>
</reference>
<dbReference type="AlphaFoldDB" id="A0A4S3JM25"/>
<keyword evidence="8" id="KW-0472">Membrane</keyword>
<accession>A0A4S3JM25</accession>
<dbReference type="PANTHER" id="PTHR24282">
    <property type="entry name" value="CYTOCHROME P450 FAMILY MEMBER"/>
    <property type="match status" value="1"/>
</dbReference>
<evidence type="ECO:0000313" key="11">
    <source>
        <dbReference type="Proteomes" id="UP000308092"/>
    </source>
</evidence>
<evidence type="ECO:0000256" key="7">
    <source>
        <dbReference type="ARBA" id="ARBA00023004"/>
    </source>
</evidence>
<protein>
    <recommendedName>
        <fullName evidence="13">Cytochrome P450</fullName>
    </recommendedName>
</protein>
<dbReference type="GO" id="GO:0005506">
    <property type="term" value="F:iron ion binding"/>
    <property type="evidence" value="ECO:0007669"/>
    <property type="project" value="InterPro"/>
</dbReference>
<dbReference type="Pfam" id="PF00067">
    <property type="entry name" value="p450"/>
    <property type="match status" value="1"/>
</dbReference>
<evidence type="ECO:0000256" key="3">
    <source>
        <dbReference type="ARBA" id="ARBA00022692"/>
    </source>
</evidence>